<dbReference type="PROSITE" id="PS50293">
    <property type="entry name" value="TPR_REGION"/>
    <property type="match status" value="1"/>
</dbReference>
<dbReference type="PANTHER" id="PTHR12788:SF10">
    <property type="entry name" value="PROTEIN-TYROSINE SULFOTRANSFERASE"/>
    <property type="match status" value="1"/>
</dbReference>
<dbReference type="Gene3D" id="1.25.40.10">
    <property type="entry name" value="Tetratricopeptide repeat domain"/>
    <property type="match status" value="1"/>
</dbReference>
<dbReference type="EMBL" id="JBBMQO010000008">
    <property type="protein sequence ID" value="MEM5502854.1"/>
    <property type="molecule type" value="Genomic_DNA"/>
</dbReference>
<dbReference type="InterPro" id="IPR027417">
    <property type="entry name" value="P-loop_NTPase"/>
</dbReference>
<dbReference type="PANTHER" id="PTHR12788">
    <property type="entry name" value="PROTEIN-TYROSINE SULFOTRANSFERASE 2"/>
    <property type="match status" value="1"/>
</dbReference>
<dbReference type="SUPFAM" id="SSF52540">
    <property type="entry name" value="P-loop containing nucleoside triphosphate hydrolases"/>
    <property type="match status" value="1"/>
</dbReference>
<keyword evidence="4" id="KW-1185">Reference proteome</keyword>
<keyword evidence="1" id="KW-0808">Transferase</keyword>
<dbReference type="InterPro" id="IPR019734">
    <property type="entry name" value="TPR_rpt"/>
</dbReference>
<dbReference type="RefSeq" id="WP_342849067.1">
    <property type="nucleotide sequence ID" value="NZ_JBBMQO010000008.1"/>
</dbReference>
<feature type="repeat" description="TPR" evidence="2">
    <location>
        <begin position="127"/>
        <end position="160"/>
    </location>
</feature>
<dbReference type="SMART" id="SM00028">
    <property type="entry name" value="TPR"/>
    <property type="match status" value="5"/>
</dbReference>
<dbReference type="Proteomes" id="UP001477870">
    <property type="component" value="Unassembled WGS sequence"/>
</dbReference>
<evidence type="ECO:0000256" key="2">
    <source>
        <dbReference type="PROSITE-ProRule" id="PRU00339"/>
    </source>
</evidence>
<evidence type="ECO:0000313" key="4">
    <source>
        <dbReference type="Proteomes" id="UP001477870"/>
    </source>
</evidence>
<keyword evidence="2" id="KW-0802">TPR repeat</keyword>
<dbReference type="Pfam" id="PF13181">
    <property type="entry name" value="TPR_8"/>
    <property type="match status" value="1"/>
</dbReference>
<organism evidence="3 4">
    <name type="scientific">Ahrensia kielensis</name>
    <dbReference type="NCBI Taxonomy" id="76980"/>
    <lineage>
        <taxon>Bacteria</taxon>
        <taxon>Pseudomonadati</taxon>
        <taxon>Pseudomonadota</taxon>
        <taxon>Alphaproteobacteria</taxon>
        <taxon>Hyphomicrobiales</taxon>
        <taxon>Ahrensiaceae</taxon>
        <taxon>Ahrensia</taxon>
    </lineage>
</organism>
<gene>
    <name evidence="3" type="ORF">WNY59_14775</name>
</gene>
<dbReference type="InterPro" id="IPR011990">
    <property type="entry name" value="TPR-like_helical_dom_sf"/>
</dbReference>
<accession>A0ABU9T9N9</accession>
<dbReference type="Pfam" id="PF13424">
    <property type="entry name" value="TPR_12"/>
    <property type="match status" value="1"/>
</dbReference>
<dbReference type="Gene3D" id="3.40.50.300">
    <property type="entry name" value="P-loop containing nucleotide triphosphate hydrolases"/>
    <property type="match status" value="1"/>
</dbReference>
<comment type="caution">
    <text evidence="3">The sequence shown here is derived from an EMBL/GenBank/DDBJ whole genome shotgun (WGS) entry which is preliminary data.</text>
</comment>
<evidence type="ECO:0000256" key="1">
    <source>
        <dbReference type="ARBA" id="ARBA00022679"/>
    </source>
</evidence>
<name>A0ABU9T9N9_9HYPH</name>
<proteinExistence type="predicted"/>
<dbReference type="Pfam" id="PF13174">
    <property type="entry name" value="TPR_6"/>
    <property type="match status" value="1"/>
</dbReference>
<evidence type="ECO:0000313" key="3">
    <source>
        <dbReference type="EMBL" id="MEM5502854.1"/>
    </source>
</evidence>
<dbReference type="PROSITE" id="PS50005">
    <property type="entry name" value="TPR"/>
    <property type="match status" value="4"/>
</dbReference>
<dbReference type="SUPFAM" id="SSF48452">
    <property type="entry name" value="TPR-like"/>
    <property type="match status" value="1"/>
</dbReference>
<feature type="repeat" description="TPR" evidence="2">
    <location>
        <begin position="195"/>
        <end position="228"/>
    </location>
</feature>
<dbReference type="Pfam" id="PF13469">
    <property type="entry name" value="Sulfotransfer_3"/>
    <property type="match status" value="1"/>
</dbReference>
<feature type="repeat" description="TPR" evidence="2">
    <location>
        <begin position="93"/>
        <end position="126"/>
    </location>
</feature>
<sequence length="568" mass="64390">MTFVESSFKKAKALTKAGKFAEARAVYAAVMEKYPNNQRAREGFRSVEGPLIGQKRGLTPDEKNTLFKAINERRFNDAHALVQKCIQSAGPSVFIYNILGIIFDRTGDQKRAAAHYEIAVKLRPDDPEILGNYGQCLRVAGQYDLAKETLERALTYDPNSAQAHNNLGNVLREMGEAERAIECFKKTAELTPKAPQPLSNIANVLREVGDKPAAKQYYKAALKVAPHSGEILRNLAMLDASKPEDPLFEDLEAALEHHADNAHEQMHIRFALAKAKDDINDYDAAFEEFKAANDIGLEQSLYSKERHDKTFSDIKKSFEKVTVLSDAETETLPSRPIFILGMPRSGTSLVEQIISSHSDVHGGGELPHLAHATAPVFTSLTNGEPPETETWQQVRNSFFQRLDKELEQPVFTDKMPMNFRFIGFILSAIPEAKIIHTKRDAMAVCWSIYRHLFPSKGIDYQWSLDALGHYYNHYVELMDFWEKKFPDQIYTVDYEKLTENQEAETLKLIQACDLEWQDSCLNFHENDRSVRTASTHQVRKRMYQASSKAWLNYEAKLKPLKEALSAPV</sequence>
<feature type="repeat" description="TPR" evidence="2">
    <location>
        <begin position="161"/>
        <end position="194"/>
    </location>
</feature>
<reference evidence="3 4" key="1">
    <citation type="submission" date="2024-03" db="EMBL/GenBank/DDBJ databases">
        <title>Community enrichment and isolation of bacterial strains for fucoidan degradation.</title>
        <authorList>
            <person name="Sichert A."/>
        </authorList>
    </citation>
    <scope>NUCLEOTIDE SEQUENCE [LARGE SCALE GENOMIC DNA]</scope>
    <source>
        <strain evidence="3 4">AS62</strain>
    </source>
</reference>
<dbReference type="InterPro" id="IPR026634">
    <property type="entry name" value="TPST-like"/>
</dbReference>
<protein>
    <submittedName>
        <fullName evidence="3">Sulfotransferase</fullName>
    </submittedName>
</protein>